<dbReference type="AlphaFoldDB" id="T1FYR9"/>
<dbReference type="OrthoDB" id="3264224at2759"/>
<dbReference type="GO" id="GO:0010906">
    <property type="term" value="P:regulation of glucose metabolic process"/>
    <property type="evidence" value="ECO:0000318"/>
    <property type="project" value="GO_Central"/>
</dbReference>
<sequence>MLSSFNKFYSKISQKFVGALWSKVHVSQNHISPQAERIKYVTSFYYQNAIDLATTKSPVRLMPLTMLYSGKSPDNSHLVKSAQYLQRELPIRFAHQVSRFRKLPFIAGVHPLILEVHDLYIRSFHNLNNFPPVDSDFKDELAYCGVLKTFLEEHKNDVSLLTKGLKDVRNFVKEKNVLEDFLEKVLNSRIATELLCKHHIILQKEIHGNIGIITLGFSPKAVIENKIRTVKKLCEEKFGVSTEFEISGHTDAKFAFITQPFGNIMQEILFNAAKATIEANPLQPPFKMPKVEIIIANNELDFIIKVSDRGVGIDHNKLEFVCDFDLSKHENNFSDEHDGYLADEVEFGLPVCRTYARCLGGNIEVDSMVGYGTDVYLRLGHIDGKGESFRI</sequence>
<reference evidence="11 13" key="2">
    <citation type="journal article" date="2013" name="Nature">
        <title>Insights into bilaterian evolution from three spiralian genomes.</title>
        <authorList>
            <person name="Simakov O."/>
            <person name="Marletaz F."/>
            <person name="Cho S.J."/>
            <person name="Edsinger-Gonzales E."/>
            <person name="Havlak P."/>
            <person name="Hellsten U."/>
            <person name="Kuo D.H."/>
            <person name="Larsson T."/>
            <person name="Lv J."/>
            <person name="Arendt D."/>
            <person name="Savage R."/>
            <person name="Osoegawa K."/>
            <person name="de Jong P."/>
            <person name="Grimwood J."/>
            <person name="Chapman J.A."/>
            <person name="Shapiro H."/>
            <person name="Aerts A."/>
            <person name="Otillar R.P."/>
            <person name="Terry A.Y."/>
            <person name="Boore J.L."/>
            <person name="Grigoriev I.V."/>
            <person name="Lindberg D.R."/>
            <person name="Seaver E.C."/>
            <person name="Weisblat D.A."/>
            <person name="Putnam N.H."/>
            <person name="Rokhsar D.S."/>
        </authorList>
    </citation>
    <scope>NUCLEOTIDE SEQUENCE</scope>
</reference>
<evidence type="ECO:0000256" key="6">
    <source>
        <dbReference type="ARBA" id="ARBA00022840"/>
    </source>
</evidence>
<dbReference type="HOGENOM" id="CLU_023861_4_0_1"/>
<feature type="domain" description="Histidine kinase/HSP90-like ATPase" evidence="9">
    <location>
        <begin position="263"/>
        <end position="379"/>
    </location>
</feature>
<keyword evidence="3 8" id="KW-0808">Transferase</keyword>
<dbReference type="EC" id="2.7.11.-" evidence="8"/>
<dbReference type="EMBL" id="AMQM01001117">
    <property type="status" value="NOT_ANNOTATED_CDS"/>
    <property type="molecule type" value="Genomic_DNA"/>
</dbReference>
<dbReference type="InterPro" id="IPR039028">
    <property type="entry name" value="BCKD/PDK"/>
</dbReference>
<dbReference type="GO" id="GO:0005739">
    <property type="term" value="C:mitochondrion"/>
    <property type="evidence" value="ECO:0000318"/>
    <property type="project" value="GO_Central"/>
</dbReference>
<dbReference type="GO" id="GO:0005524">
    <property type="term" value="F:ATP binding"/>
    <property type="evidence" value="ECO:0007669"/>
    <property type="project" value="UniProtKB-UniRule"/>
</dbReference>
<dbReference type="eggNOG" id="KOG0787">
    <property type="taxonomic scope" value="Eukaryota"/>
</dbReference>
<dbReference type="GO" id="GO:0010510">
    <property type="term" value="P:regulation of pyruvate decarboxylation to acetyl-CoA"/>
    <property type="evidence" value="ECO:0000318"/>
    <property type="project" value="GO_Central"/>
</dbReference>
<dbReference type="InterPro" id="IPR018955">
    <property type="entry name" value="BCDHK/PDK_N"/>
</dbReference>
<dbReference type="InterPro" id="IPR036784">
    <property type="entry name" value="AK/P_DHK_N_sf"/>
</dbReference>
<dbReference type="GO" id="GO:0004740">
    <property type="term" value="F:pyruvate dehydrogenase (acetyl-transferring) kinase activity"/>
    <property type="evidence" value="ECO:0000318"/>
    <property type="project" value="GO_Central"/>
</dbReference>
<keyword evidence="7 8" id="KW-0496">Mitochondrion</keyword>
<keyword evidence="6 8" id="KW-0067">ATP-binding</keyword>
<evidence type="ECO:0000256" key="8">
    <source>
        <dbReference type="RuleBase" id="RU366032"/>
    </source>
</evidence>
<protein>
    <recommendedName>
        <fullName evidence="8">Protein-serine/threonine kinase</fullName>
        <ecNumber evidence="8">2.7.11.-</ecNumber>
    </recommendedName>
</protein>
<dbReference type="OMA" id="ICEAQEH"/>
<dbReference type="SUPFAM" id="SSF69012">
    <property type="entry name" value="alpha-ketoacid dehydrogenase kinase, N-terminal domain"/>
    <property type="match status" value="1"/>
</dbReference>
<dbReference type="GeneID" id="20213967"/>
<dbReference type="InterPro" id="IPR003594">
    <property type="entry name" value="HATPase_dom"/>
</dbReference>
<evidence type="ECO:0000256" key="3">
    <source>
        <dbReference type="ARBA" id="ARBA00022679"/>
    </source>
</evidence>
<dbReference type="GO" id="GO:0005759">
    <property type="term" value="C:mitochondrial matrix"/>
    <property type="evidence" value="ECO:0007669"/>
    <property type="project" value="UniProtKB-SubCell"/>
</dbReference>
<dbReference type="InParanoid" id="T1FYR9"/>
<dbReference type="Gene3D" id="3.30.565.10">
    <property type="entry name" value="Histidine kinase-like ATPase, C-terminal domain"/>
    <property type="match status" value="1"/>
</dbReference>
<name>T1FYR9_HELRO</name>
<dbReference type="KEGG" id="hro:HELRODRAFT_66850"/>
<evidence type="ECO:0000313" key="12">
    <source>
        <dbReference type="EnsemblMetazoa" id="HelroP66850"/>
    </source>
</evidence>
<dbReference type="STRING" id="6412.T1FYR9"/>
<dbReference type="RefSeq" id="XP_009022481.1">
    <property type="nucleotide sequence ID" value="XM_009024233.1"/>
</dbReference>
<dbReference type="EMBL" id="KB097143">
    <property type="protein sequence ID" value="ESN99119.1"/>
    <property type="molecule type" value="Genomic_DNA"/>
</dbReference>
<dbReference type="InterPro" id="IPR036890">
    <property type="entry name" value="HATPase_C_sf"/>
</dbReference>
<evidence type="ECO:0000256" key="7">
    <source>
        <dbReference type="ARBA" id="ARBA00023128"/>
    </source>
</evidence>
<evidence type="ECO:0000256" key="1">
    <source>
        <dbReference type="ARBA" id="ARBA00006155"/>
    </source>
</evidence>
<proteinExistence type="inferred from homology"/>
<comment type="similarity">
    <text evidence="1 8">Belongs to the PDK/BCKDK protein kinase family.</text>
</comment>
<organism evidence="12 13">
    <name type="scientific">Helobdella robusta</name>
    <name type="common">Californian leech</name>
    <dbReference type="NCBI Taxonomy" id="6412"/>
    <lineage>
        <taxon>Eukaryota</taxon>
        <taxon>Metazoa</taxon>
        <taxon>Spiralia</taxon>
        <taxon>Lophotrochozoa</taxon>
        <taxon>Annelida</taxon>
        <taxon>Clitellata</taxon>
        <taxon>Hirudinea</taxon>
        <taxon>Rhynchobdellida</taxon>
        <taxon>Glossiphoniidae</taxon>
        <taxon>Helobdella</taxon>
    </lineage>
</organism>
<reference evidence="12" key="3">
    <citation type="submission" date="2015-06" db="UniProtKB">
        <authorList>
            <consortium name="EnsemblMetazoa"/>
        </authorList>
    </citation>
    <scope>IDENTIFICATION</scope>
</reference>
<keyword evidence="4 8" id="KW-0547">Nucleotide-binding</keyword>
<dbReference type="Gene3D" id="1.20.140.20">
    <property type="entry name" value="Alpha-ketoacid/pyruvate dehydrogenase kinase, N-terminal domain"/>
    <property type="match status" value="1"/>
</dbReference>
<evidence type="ECO:0000259" key="9">
    <source>
        <dbReference type="Pfam" id="PF02518"/>
    </source>
</evidence>
<dbReference type="Proteomes" id="UP000015101">
    <property type="component" value="Unassembled WGS sequence"/>
</dbReference>
<dbReference type="EnsemblMetazoa" id="HelroT66850">
    <property type="protein sequence ID" value="HelroP66850"/>
    <property type="gene ID" value="HelroG66850"/>
</dbReference>
<evidence type="ECO:0000256" key="5">
    <source>
        <dbReference type="ARBA" id="ARBA00022777"/>
    </source>
</evidence>
<keyword evidence="13" id="KW-1185">Reference proteome</keyword>
<accession>T1FYR9</accession>
<evidence type="ECO:0000256" key="2">
    <source>
        <dbReference type="ARBA" id="ARBA00022553"/>
    </source>
</evidence>
<reference evidence="13" key="1">
    <citation type="submission" date="2012-12" db="EMBL/GenBank/DDBJ databases">
        <authorList>
            <person name="Hellsten U."/>
            <person name="Grimwood J."/>
            <person name="Chapman J.A."/>
            <person name="Shapiro H."/>
            <person name="Aerts A."/>
            <person name="Otillar R.P."/>
            <person name="Terry A.Y."/>
            <person name="Boore J.L."/>
            <person name="Simakov O."/>
            <person name="Marletaz F."/>
            <person name="Cho S.-J."/>
            <person name="Edsinger-Gonzales E."/>
            <person name="Havlak P."/>
            <person name="Kuo D.-H."/>
            <person name="Larsson T."/>
            <person name="Lv J."/>
            <person name="Arendt D."/>
            <person name="Savage R."/>
            <person name="Osoegawa K."/>
            <person name="de Jong P."/>
            <person name="Lindberg D.R."/>
            <person name="Seaver E.C."/>
            <person name="Weisblat D.A."/>
            <person name="Putnam N.H."/>
            <person name="Grigoriev I.V."/>
            <person name="Rokhsar D.S."/>
        </authorList>
    </citation>
    <scope>NUCLEOTIDE SEQUENCE</scope>
</reference>
<evidence type="ECO:0000256" key="4">
    <source>
        <dbReference type="ARBA" id="ARBA00022741"/>
    </source>
</evidence>
<dbReference type="PANTHER" id="PTHR11947">
    <property type="entry name" value="PYRUVATE DEHYDROGENASE KINASE"/>
    <property type="match status" value="1"/>
</dbReference>
<dbReference type="Pfam" id="PF10436">
    <property type="entry name" value="BCDHK_Adom3"/>
    <property type="match status" value="1"/>
</dbReference>
<evidence type="ECO:0000259" key="10">
    <source>
        <dbReference type="Pfam" id="PF10436"/>
    </source>
</evidence>
<keyword evidence="5 8" id="KW-0418">Kinase</keyword>
<evidence type="ECO:0000313" key="13">
    <source>
        <dbReference type="Proteomes" id="UP000015101"/>
    </source>
</evidence>
<gene>
    <name evidence="12" type="primary">20213967</name>
    <name evidence="11" type="ORF">HELRODRAFT_66850</name>
</gene>
<dbReference type="PANTHER" id="PTHR11947:SF20">
    <property type="entry name" value="[3-METHYL-2-OXOBUTANOATE DEHYDROGENASE [LIPOAMIDE]] KINASE, MITOCHONDRIAL"/>
    <property type="match status" value="1"/>
</dbReference>
<keyword evidence="2" id="KW-0597">Phosphoprotein</keyword>
<dbReference type="Pfam" id="PF02518">
    <property type="entry name" value="HATPase_c"/>
    <property type="match status" value="1"/>
</dbReference>
<evidence type="ECO:0000313" key="11">
    <source>
        <dbReference type="EMBL" id="ESN99119.1"/>
    </source>
</evidence>
<feature type="domain" description="Branched-chain alpha-ketoacid dehydrogenase kinase/Pyruvate dehydrogenase kinase N-terminal" evidence="10">
    <location>
        <begin position="65"/>
        <end position="213"/>
    </location>
</feature>
<dbReference type="SUPFAM" id="SSF55874">
    <property type="entry name" value="ATPase domain of HSP90 chaperone/DNA topoisomerase II/histidine kinase"/>
    <property type="match status" value="1"/>
</dbReference>
<dbReference type="CTD" id="20213967"/>
<comment type="subcellular location">
    <subcellularLocation>
        <location evidence="8">Mitochondrion matrix</location>
    </subcellularLocation>
</comment>